<reference evidence="2 3" key="1">
    <citation type="journal article" date="2015" name="Science">
        <title>Genetic determinants of in vivo fitness and diet responsiveness in multiple human gut Bacteroides.</title>
        <authorList>
            <person name="Wu M."/>
            <person name="McNulty N.P."/>
            <person name="Rodionov D.A."/>
            <person name="Khoroshkin M.S."/>
            <person name="Griffin N.W."/>
            <person name="Cheng J."/>
            <person name="Latreille P."/>
            <person name="Kerstetter R.A."/>
            <person name="Terrapon N."/>
            <person name="Henrissat B."/>
            <person name="Osterman A.L."/>
            <person name="Gordon J.I."/>
        </authorList>
    </citation>
    <scope>NUCLEOTIDE SEQUENCE [LARGE SCALE GENOMIC DNA]</scope>
    <source>
        <strain evidence="2 3">WH2</strain>
    </source>
</reference>
<evidence type="ECO:0000313" key="2">
    <source>
        <dbReference type="EMBL" id="ALJ58768.1"/>
    </source>
</evidence>
<dbReference type="KEGG" id="bcel:BcellWH2_01513"/>
<dbReference type="PANTHER" id="PTHR30535:SF34">
    <property type="entry name" value="MOLYBDATE-BINDING PROTEIN MOLA"/>
    <property type="match status" value="1"/>
</dbReference>
<evidence type="ECO:0000259" key="1">
    <source>
        <dbReference type="PROSITE" id="PS50983"/>
    </source>
</evidence>
<accession>A0A0P0GCX8</accession>
<dbReference type="PANTHER" id="PTHR30535">
    <property type="entry name" value="VITAMIN B12-BINDING PROTEIN"/>
    <property type="match status" value="1"/>
</dbReference>
<dbReference type="PATRIC" id="fig|246787.4.peg.1558"/>
<dbReference type="EMBL" id="CP012801">
    <property type="protein sequence ID" value="ALJ58768.1"/>
    <property type="molecule type" value="Genomic_DNA"/>
</dbReference>
<protein>
    <submittedName>
        <fullName evidence="2">Periplasmic binding protein</fullName>
    </submittedName>
</protein>
<organism evidence="2 3">
    <name type="scientific">Bacteroides cellulosilyticus</name>
    <dbReference type="NCBI Taxonomy" id="246787"/>
    <lineage>
        <taxon>Bacteria</taxon>
        <taxon>Pseudomonadati</taxon>
        <taxon>Bacteroidota</taxon>
        <taxon>Bacteroidia</taxon>
        <taxon>Bacteroidales</taxon>
        <taxon>Bacteroidaceae</taxon>
        <taxon>Bacteroides</taxon>
    </lineage>
</organism>
<gene>
    <name evidence="2" type="ORF">BcellWH2_01513</name>
</gene>
<dbReference type="PROSITE" id="PS50983">
    <property type="entry name" value="FE_B12_PBP"/>
    <property type="match status" value="1"/>
</dbReference>
<dbReference type="PROSITE" id="PS51257">
    <property type="entry name" value="PROKAR_LIPOPROTEIN"/>
    <property type="match status" value="1"/>
</dbReference>
<evidence type="ECO:0000313" key="3">
    <source>
        <dbReference type="Proteomes" id="UP000061809"/>
    </source>
</evidence>
<dbReference type="Gene3D" id="3.40.50.1980">
    <property type="entry name" value="Nitrogenase molybdenum iron protein domain"/>
    <property type="match status" value="2"/>
</dbReference>
<dbReference type="Pfam" id="PF01497">
    <property type="entry name" value="Peripla_BP_2"/>
    <property type="match status" value="1"/>
</dbReference>
<sequence>MLLLKRIHIQISLYNALWMTVLLLSACGGKSSTVSGSAQGDSIPLHYSSNLSLIDYEDYIVAQLRNPWDTTKILHTYVLVDKKQPLPQELPQGTLVRTPLSKAVIYSSVHCSLLKDLGALNSIGGVCDLKYIKLPEIEEGCRNGTITDVGDGMNPNIERIIDLHPDAILLSPFENSGGYGRVEKLNVPIIECADYMETSSLGRAEWMRFYGLLFGKKAEADAMFASVERSYKDLQELVKPISFAPSVMCDLKTSSTWYTPGGNSTIARLYADAGANYIFREDTHSGSLPYPFEVIFEKGQQTDFWLIRYNQPIDKTYKELEKEFAPYAGFRAFKERNIYGCNTNRVPFYEETPFHPDWLLKDLIKIFHPSLLEGYELRYYKKLSE</sequence>
<dbReference type="AlphaFoldDB" id="A0A0P0GCX8"/>
<dbReference type="SUPFAM" id="SSF53807">
    <property type="entry name" value="Helical backbone' metal receptor"/>
    <property type="match status" value="1"/>
</dbReference>
<feature type="domain" description="Fe/B12 periplasmic-binding" evidence="1">
    <location>
        <begin position="102"/>
        <end position="371"/>
    </location>
</feature>
<proteinExistence type="predicted"/>
<name>A0A0P0GCX8_9BACE</name>
<dbReference type="InterPro" id="IPR050902">
    <property type="entry name" value="ABC_Transporter_SBP"/>
</dbReference>
<dbReference type="Proteomes" id="UP000061809">
    <property type="component" value="Chromosome"/>
</dbReference>
<dbReference type="GO" id="GO:0071281">
    <property type="term" value="P:cellular response to iron ion"/>
    <property type="evidence" value="ECO:0007669"/>
    <property type="project" value="TreeGrafter"/>
</dbReference>
<dbReference type="InterPro" id="IPR002491">
    <property type="entry name" value="ABC_transptr_periplasmic_BD"/>
</dbReference>